<dbReference type="AlphaFoldDB" id="A0A852IK26"/>
<dbReference type="Gene3D" id="1.10.238.110">
    <property type="entry name" value="Diacylglycerol kinase alpha"/>
    <property type="match status" value="1"/>
</dbReference>
<reference evidence="5" key="1">
    <citation type="submission" date="2020-02" db="EMBL/GenBank/DDBJ databases">
        <title>Bird 10,000 Genomes (B10K) Project - Family phase.</title>
        <authorList>
            <person name="Zhang G."/>
        </authorList>
    </citation>
    <scope>NUCLEOTIDE SEQUENCE</scope>
    <source>
        <strain evidence="5">B10K-DU-002-37</strain>
        <tissue evidence="5">Muscle</tissue>
    </source>
</reference>
<dbReference type="GO" id="GO:0046872">
    <property type="term" value="F:metal ion binding"/>
    <property type="evidence" value="ECO:0007669"/>
    <property type="project" value="UniProtKB-KW"/>
</dbReference>
<feature type="non-terminal residue" evidence="5">
    <location>
        <position position="1"/>
    </location>
</feature>
<keyword evidence="1" id="KW-0479">Metal-binding</keyword>
<evidence type="ECO:0000256" key="3">
    <source>
        <dbReference type="SAM" id="MobiDB-lite"/>
    </source>
</evidence>
<dbReference type="EMBL" id="WAAF01005120">
    <property type="protein sequence ID" value="NXX41124.1"/>
    <property type="molecule type" value="Genomic_DNA"/>
</dbReference>
<comment type="caution">
    <text evidence="5">The sequence shown here is derived from an EMBL/GenBank/DDBJ whole genome shotgun (WGS) entry which is preliminary data.</text>
</comment>
<organism evidence="5 6">
    <name type="scientific">Tricholaema leucomelas</name>
    <name type="common">pied barbet</name>
    <dbReference type="NCBI Taxonomy" id="240729"/>
    <lineage>
        <taxon>Eukaryota</taxon>
        <taxon>Metazoa</taxon>
        <taxon>Chordata</taxon>
        <taxon>Craniata</taxon>
        <taxon>Vertebrata</taxon>
        <taxon>Euteleostomi</taxon>
        <taxon>Archelosauria</taxon>
        <taxon>Archosauria</taxon>
        <taxon>Dinosauria</taxon>
        <taxon>Saurischia</taxon>
        <taxon>Theropoda</taxon>
        <taxon>Coelurosauria</taxon>
        <taxon>Aves</taxon>
        <taxon>Neognathae</taxon>
        <taxon>Neoaves</taxon>
        <taxon>Telluraves</taxon>
        <taxon>Coraciimorphae</taxon>
        <taxon>Piciformes</taxon>
        <taxon>Lybiidae</taxon>
        <taxon>Tricholaema lacrymosa</taxon>
    </lineage>
</organism>
<dbReference type="InterPro" id="IPR038199">
    <property type="entry name" value="DGK_typeI_N_sf"/>
</dbReference>
<feature type="domain" description="Diacylglycerol kinase type I N-terminal" evidence="4">
    <location>
        <begin position="28"/>
        <end position="106"/>
    </location>
</feature>
<dbReference type="GO" id="GO:0016301">
    <property type="term" value="F:kinase activity"/>
    <property type="evidence" value="ECO:0007669"/>
    <property type="project" value="UniProtKB-KW"/>
</dbReference>
<dbReference type="Pfam" id="PF14513">
    <property type="entry name" value="DAG_kinase_N"/>
    <property type="match status" value="1"/>
</dbReference>
<evidence type="ECO:0000313" key="5">
    <source>
        <dbReference type="EMBL" id="NXX41124.1"/>
    </source>
</evidence>
<evidence type="ECO:0000259" key="4">
    <source>
        <dbReference type="Pfam" id="PF14513"/>
    </source>
</evidence>
<dbReference type="Proteomes" id="UP000627253">
    <property type="component" value="Unassembled WGS sequence"/>
</dbReference>
<protein>
    <submittedName>
        <fullName evidence="5">DGKA kinase</fullName>
    </submittedName>
</protein>
<dbReference type="InterPro" id="IPR018247">
    <property type="entry name" value="EF_Hand_1_Ca_BS"/>
</dbReference>
<keyword evidence="6" id="KW-1185">Reference proteome</keyword>
<dbReference type="OrthoDB" id="242257at2759"/>
<dbReference type="InterPro" id="IPR029477">
    <property type="entry name" value="DAG_kinase_typeI_N"/>
</dbReference>
<feature type="compositionally biased region" description="Low complexity" evidence="3">
    <location>
        <begin position="1"/>
        <end position="10"/>
    </location>
</feature>
<feature type="region of interest" description="Disordered" evidence="3">
    <location>
        <begin position="1"/>
        <end position="29"/>
    </location>
</feature>
<accession>A0A852IK26</accession>
<evidence type="ECO:0000313" key="6">
    <source>
        <dbReference type="Proteomes" id="UP000627253"/>
    </source>
</evidence>
<proteinExistence type="predicted"/>
<dbReference type="PROSITE" id="PS00018">
    <property type="entry name" value="EF_HAND_1"/>
    <property type="match status" value="1"/>
</dbReference>
<evidence type="ECO:0000256" key="2">
    <source>
        <dbReference type="ARBA" id="ARBA00022837"/>
    </source>
</evidence>
<gene>
    <name evidence="5" type="primary">Dgka</name>
    <name evidence="5" type="ORF">TRILEU_R15422</name>
</gene>
<keyword evidence="5" id="KW-0418">Kinase</keyword>
<feature type="non-terminal residue" evidence="5">
    <location>
        <position position="158"/>
    </location>
</feature>
<name>A0A852IK26_9PICI</name>
<evidence type="ECO:0000256" key="1">
    <source>
        <dbReference type="ARBA" id="ARBA00022723"/>
    </source>
</evidence>
<dbReference type="InterPro" id="IPR011992">
    <property type="entry name" value="EF-hand-dom_pair"/>
</dbReference>
<keyword evidence="2" id="KW-0106">Calcium</keyword>
<dbReference type="SUPFAM" id="SSF47473">
    <property type="entry name" value="EF-hand"/>
    <property type="match status" value="1"/>
</dbReference>
<sequence length="158" mass="17178">PAPGAGTATPPSEPCPVPTPTMEDNPDWATLSPQEFAQLQKYLDYSSRKVQDLLPDFSPGGSLAQHCRGESVDFQGFIQFLRSYLEAEDIPEQLCRNLFASFQSDQDGSDLVSISDVSCYFSLLEGGRPEDKLEFTFKLYDKDGNGLLDSSVRGGGGG</sequence>
<keyword evidence="5" id="KW-0808">Transferase</keyword>